<organism evidence="3 4">
    <name type="scientific">Paramecium pentaurelia</name>
    <dbReference type="NCBI Taxonomy" id="43138"/>
    <lineage>
        <taxon>Eukaryota</taxon>
        <taxon>Sar</taxon>
        <taxon>Alveolata</taxon>
        <taxon>Ciliophora</taxon>
        <taxon>Intramacronucleata</taxon>
        <taxon>Oligohymenophorea</taxon>
        <taxon>Peniculida</taxon>
        <taxon>Parameciidae</taxon>
        <taxon>Paramecium</taxon>
    </lineage>
</organism>
<name>A0A8S1YL50_9CILI</name>
<evidence type="ECO:0000313" key="3">
    <source>
        <dbReference type="EMBL" id="CAD8212262.1"/>
    </source>
</evidence>
<keyword evidence="2" id="KW-0732">Signal</keyword>
<dbReference type="EMBL" id="CAJJDO010000167">
    <property type="protein sequence ID" value="CAD8212262.1"/>
    <property type="molecule type" value="Genomic_DNA"/>
</dbReference>
<proteinExistence type="predicted"/>
<protein>
    <recommendedName>
        <fullName evidence="5">Transmembrane protein</fullName>
    </recommendedName>
</protein>
<feature type="transmembrane region" description="Helical" evidence="1">
    <location>
        <begin position="1256"/>
        <end position="1274"/>
    </location>
</feature>
<keyword evidence="1" id="KW-0472">Membrane</keyword>
<accession>A0A8S1YL50</accession>
<feature type="chain" id="PRO_5035901343" description="Transmembrane protein" evidence="2">
    <location>
        <begin position="24"/>
        <end position="1282"/>
    </location>
</feature>
<keyword evidence="1" id="KW-1133">Transmembrane helix</keyword>
<comment type="caution">
    <text evidence="3">The sequence shown here is derived from an EMBL/GenBank/DDBJ whole genome shotgun (WGS) entry which is preliminary data.</text>
</comment>
<dbReference type="OrthoDB" id="311722at2759"/>
<feature type="signal peptide" evidence="2">
    <location>
        <begin position="1"/>
        <end position="23"/>
    </location>
</feature>
<dbReference type="Proteomes" id="UP000689195">
    <property type="component" value="Unassembled WGS sequence"/>
</dbReference>
<keyword evidence="1" id="KW-0812">Transmembrane</keyword>
<gene>
    <name evidence="3" type="ORF">PPENT_87.1.T1670055</name>
</gene>
<sequence length="1282" mass="153260">MNLLQKITFILIRLLLIQIRCLAITLNDSIPIQKYILLENEKISSLFSISSFPLDNQNQQDQKDIEFPLIELKQNIMCGNIMIKNLKSIIIDNDQLAIMTIYGDEMICLLQLKTYLVNDELSYLNCSISFKLQQQNCFKVYQISNDQLLIVCQKDSKTIKLYLQNFKNQVINDYEVKIMENCKFNSFHQDQYIIISQSDCINQIDNKYQLNMLIINQNEIQSYYQQSLTQLLQIKNIENAGTLIDIQICHSKNLIFEFTKGIFQCNIDNLDQCYQIKLINQSSTIVKAFNYCFKSYILEYTNEGEWFFKKYQIYLNTTDYVDSIQIQNKLIIYSKDELIVFFNPSILNKKQIQVQFMIPIADLSYFALLNIKGELQIYKINDQRYYLSYSHPLQVIIILPIDFYQINTDMVIIQMEQYDSLNPPFLINKNEIVVYDRELKNNLFLRRDLIQESIPFQILKIERDGRIISYQYQTRGFQCKYNNKVSYYNLWLIENENNIQVLILELKQTIQIYICSQGILINHYKIPLHQNYISTIVNRNYVSLYTIHQNEFQFYQFIDMNLISQSISIQENIIKIILNQNNIQLVLDNCKIIELYFNSIPYNIQYFYYNYDNCTEIRFIQNQKLVITHNQIRQLINQKINSIINLPYNVYQVSLNKNNQYSLVLIFYEYQDIIAISLYFLYSNTISKLYDLPLYNYQIKIPINFQYQESILLLLTQNNQSDNFLFIYNCSDISLKSLLWIIKLDNTDQQNFGFINSKLDFFYLQNRSIVIQNINHIHIKYQDYQNYSYPFFSSSIFNLILESQLPLFKKQTNIKIKQYSLNTNQQLILLKDDFIKIDSNGYIDLINIQGIINQIVILESTQQELIHPLTIYNSNQISNCLYYTNHLCIRSHSVIMFQYLKQIYKFQLDKSIYHQCQIYFDKQYETYHIMEIVDINEWKQINFIKIQFEIQSIDGQVSINKIQETYYSILMIEIQQIIKIEGLIILISDSINSNLIIQKQFSYEIINFKLSYPHITFDAYFIKNGTYFFMAGDNQQLQLKVISFNLNDQNLNYDTLFSQELQILQIFQNMPFIQFELQLNFIKITTVDLKNNSLIIQAIFFFYDTFFVFIEIHYDFVKQILIQTQITSIFRYAESSKFNQLLYLDENFIIIKVSTNTSRSQLLIYDLSYILEKKEIDAIYLFQDNNYTTIERYNQTHHVMLQFEKDILQIKLIQLQKYQIKCINQCNLILKLLLQNDFSSIIVKTIYQNDAPLVNYQQIIVFICLLCIIYLTIYRKQRMQPK</sequence>
<evidence type="ECO:0008006" key="5">
    <source>
        <dbReference type="Google" id="ProtNLM"/>
    </source>
</evidence>
<evidence type="ECO:0000256" key="1">
    <source>
        <dbReference type="SAM" id="Phobius"/>
    </source>
</evidence>
<keyword evidence="4" id="KW-1185">Reference proteome</keyword>
<evidence type="ECO:0000256" key="2">
    <source>
        <dbReference type="SAM" id="SignalP"/>
    </source>
</evidence>
<evidence type="ECO:0000313" key="4">
    <source>
        <dbReference type="Proteomes" id="UP000689195"/>
    </source>
</evidence>
<reference evidence="3" key="1">
    <citation type="submission" date="2021-01" db="EMBL/GenBank/DDBJ databases">
        <authorList>
            <consortium name="Genoscope - CEA"/>
            <person name="William W."/>
        </authorList>
    </citation>
    <scope>NUCLEOTIDE SEQUENCE</scope>
</reference>